<keyword evidence="4" id="KW-0234">DNA repair</keyword>
<dbReference type="InterPro" id="IPR017961">
    <property type="entry name" value="DNA_pol_Y-fam_little_finger"/>
</dbReference>
<dbReference type="InterPro" id="IPR043502">
    <property type="entry name" value="DNA/RNA_pol_sf"/>
</dbReference>
<proteinExistence type="inferred from homology"/>
<feature type="domain" description="UmuC" evidence="6">
    <location>
        <begin position="6"/>
        <end position="186"/>
    </location>
</feature>
<dbReference type="GO" id="GO:0005829">
    <property type="term" value="C:cytosol"/>
    <property type="evidence" value="ECO:0007669"/>
    <property type="project" value="TreeGrafter"/>
</dbReference>
<dbReference type="CDD" id="cd01700">
    <property type="entry name" value="PolY_Pol_V_umuC"/>
    <property type="match status" value="1"/>
</dbReference>
<dbReference type="InterPro" id="IPR025188">
    <property type="entry name" value="DUF4113"/>
</dbReference>
<sequence>MRMKYIGVIDCNNFFVSCERLFRPDLKEKPVLVLSSNDGCVIARSQEIKDMNIPMGTPSFQLKDMIKNVDVTIFSSHLSLYRDISRRVFSVVKDRFSLIEQYSIDEAFFDIESNSLSQLQERCQLITSELERSVGIPVSIGIAGTKTQAKYANRLAKKATEPIILVDSWWQRNAETVRLQDIWGVGGQLLRRYRQATINSVLDLYNCPRDRLDKLFGIAGLRLQAELLGQIMYPISSVKPVPKSVTSTKSFNEPIKDILVLKDAIAYHVRACTLSLREQQIITAKLQVVLQTSRYGDFVCHGGVVEANLLLPTADAAVILREAMHLLERLYEPGVPYKKAGVILSHLVPLAEQPASLFMPLIVPANTILTKAIDSINARFGREKIQLGRHSSSENWQSKHDNLSPSYTTRWNDLAVVR</sequence>
<dbReference type="InterPro" id="IPR001126">
    <property type="entry name" value="UmuC"/>
</dbReference>
<dbReference type="Pfam" id="PF00817">
    <property type="entry name" value="IMS"/>
    <property type="match status" value="1"/>
</dbReference>
<accession>A0A2M7IP30</accession>
<evidence type="ECO:0000313" key="7">
    <source>
        <dbReference type="EMBL" id="PIW97089.1"/>
    </source>
</evidence>
<dbReference type="Gene3D" id="3.40.1170.60">
    <property type="match status" value="1"/>
</dbReference>
<dbReference type="InterPro" id="IPR050116">
    <property type="entry name" value="DNA_polymerase-Y"/>
</dbReference>
<comment type="caution">
    <text evidence="7">The sequence shown here is derived from an EMBL/GenBank/DDBJ whole genome shotgun (WGS) entry which is preliminary data.</text>
</comment>
<dbReference type="EMBL" id="PFHR01000081">
    <property type="protein sequence ID" value="PIW97089.1"/>
    <property type="molecule type" value="Genomic_DNA"/>
</dbReference>
<gene>
    <name evidence="7" type="ORF">COZ82_01455</name>
</gene>
<dbReference type="PROSITE" id="PS50173">
    <property type="entry name" value="UMUC"/>
    <property type="match status" value="1"/>
</dbReference>
<dbReference type="GO" id="GO:0003684">
    <property type="term" value="F:damaged DNA binding"/>
    <property type="evidence" value="ECO:0007669"/>
    <property type="project" value="InterPro"/>
</dbReference>
<dbReference type="PANTHER" id="PTHR11076">
    <property type="entry name" value="DNA REPAIR POLYMERASE UMUC / TRANSFERASE FAMILY MEMBER"/>
    <property type="match status" value="1"/>
</dbReference>
<name>A0A2M7IP30_9BACT</name>
<evidence type="ECO:0000256" key="3">
    <source>
        <dbReference type="ARBA" id="ARBA00023199"/>
    </source>
</evidence>
<evidence type="ECO:0000256" key="4">
    <source>
        <dbReference type="ARBA" id="ARBA00023204"/>
    </source>
</evidence>
<reference evidence="8" key="1">
    <citation type="submission" date="2017-09" db="EMBL/GenBank/DDBJ databases">
        <title>Depth-based differentiation of microbial function through sediment-hosted aquifers and enrichment of novel symbionts in the deep terrestrial subsurface.</title>
        <authorList>
            <person name="Probst A.J."/>
            <person name="Ladd B."/>
            <person name="Jarett J.K."/>
            <person name="Geller-Mcgrath D.E."/>
            <person name="Sieber C.M.K."/>
            <person name="Emerson J.B."/>
            <person name="Anantharaman K."/>
            <person name="Thomas B.C."/>
            <person name="Malmstrom R."/>
            <person name="Stieglmeier M."/>
            <person name="Klingl A."/>
            <person name="Woyke T."/>
            <person name="Ryan C.M."/>
            <person name="Banfield J.F."/>
        </authorList>
    </citation>
    <scope>NUCLEOTIDE SEQUENCE [LARGE SCALE GENOMIC DNA]</scope>
</reference>
<keyword evidence="5" id="KW-0742">SOS response</keyword>
<dbReference type="GO" id="GO:0009432">
    <property type="term" value="P:SOS response"/>
    <property type="evidence" value="ECO:0007669"/>
    <property type="project" value="UniProtKB-KW"/>
</dbReference>
<dbReference type="GO" id="GO:0003887">
    <property type="term" value="F:DNA-directed DNA polymerase activity"/>
    <property type="evidence" value="ECO:0007669"/>
    <property type="project" value="TreeGrafter"/>
</dbReference>
<evidence type="ECO:0000313" key="8">
    <source>
        <dbReference type="Proteomes" id="UP000230837"/>
    </source>
</evidence>
<protein>
    <recommendedName>
        <fullName evidence="6">UmuC domain-containing protein</fullName>
    </recommendedName>
</protein>
<dbReference type="AlphaFoldDB" id="A0A2M7IP30"/>
<keyword evidence="2" id="KW-0227">DNA damage</keyword>
<evidence type="ECO:0000259" key="6">
    <source>
        <dbReference type="PROSITE" id="PS50173"/>
    </source>
</evidence>
<organism evidence="7 8">
    <name type="scientific">Candidatus Kaiserbacteria bacterium CG_4_8_14_3_um_filter_38_9</name>
    <dbReference type="NCBI Taxonomy" id="1974599"/>
    <lineage>
        <taxon>Bacteria</taxon>
        <taxon>Candidatus Kaiseribacteriota</taxon>
    </lineage>
</organism>
<dbReference type="GO" id="GO:0042276">
    <property type="term" value="P:error-prone translesion synthesis"/>
    <property type="evidence" value="ECO:0007669"/>
    <property type="project" value="TreeGrafter"/>
</dbReference>
<dbReference type="Gene3D" id="3.30.70.270">
    <property type="match status" value="1"/>
</dbReference>
<dbReference type="Proteomes" id="UP000230837">
    <property type="component" value="Unassembled WGS sequence"/>
</dbReference>
<keyword evidence="3" id="KW-0741">SOS mutagenesis</keyword>
<dbReference type="InterPro" id="IPR043128">
    <property type="entry name" value="Rev_trsase/Diguanyl_cyclase"/>
</dbReference>
<dbReference type="Pfam" id="PF13438">
    <property type="entry name" value="DUF4113"/>
    <property type="match status" value="1"/>
</dbReference>
<comment type="similarity">
    <text evidence="1">Belongs to the DNA polymerase type-Y family.</text>
</comment>
<evidence type="ECO:0000256" key="1">
    <source>
        <dbReference type="ARBA" id="ARBA00010945"/>
    </source>
</evidence>
<dbReference type="PANTHER" id="PTHR11076:SF34">
    <property type="entry name" value="PROTEIN UMUC"/>
    <property type="match status" value="1"/>
</dbReference>
<dbReference type="Gene3D" id="1.10.150.20">
    <property type="entry name" value="5' to 3' exonuclease, C-terminal subdomain"/>
    <property type="match status" value="1"/>
</dbReference>
<dbReference type="GO" id="GO:0006281">
    <property type="term" value="P:DNA repair"/>
    <property type="evidence" value="ECO:0007669"/>
    <property type="project" value="UniProtKB-KW"/>
</dbReference>
<dbReference type="SUPFAM" id="SSF56672">
    <property type="entry name" value="DNA/RNA polymerases"/>
    <property type="match status" value="1"/>
</dbReference>
<evidence type="ECO:0000256" key="2">
    <source>
        <dbReference type="ARBA" id="ARBA00022763"/>
    </source>
</evidence>
<dbReference type="Pfam" id="PF11799">
    <property type="entry name" value="IMS_C"/>
    <property type="match status" value="1"/>
</dbReference>
<evidence type="ECO:0000256" key="5">
    <source>
        <dbReference type="ARBA" id="ARBA00023236"/>
    </source>
</evidence>